<evidence type="ECO:0000313" key="2">
    <source>
        <dbReference type="Proteomes" id="UP000433652"/>
    </source>
</evidence>
<protein>
    <submittedName>
        <fullName evidence="1">DUF2939 domain-containing protein</fullName>
    </submittedName>
</protein>
<proteinExistence type="predicted"/>
<dbReference type="Proteomes" id="UP000433652">
    <property type="component" value="Unassembled WGS sequence"/>
</dbReference>
<reference evidence="1 2" key="1">
    <citation type="submission" date="2019-12" db="EMBL/GenBank/DDBJ databases">
        <title>Genomic-based taxomic classification of the family Erythrobacteraceae.</title>
        <authorList>
            <person name="Xu L."/>
        </authorList>
    </citation>
    <scope>NUCLEOTIDE SEQUENCE [LARGE SCALE GENOMIC DNA]</scope>
    <source>
        <strain evidence="1 2">MCCC 1K01500</strain>
    </source>
</reference>
<gene>
    <name evidence="1" type="ORF">GRI89_03425</name>
</gene>
<dbReference type="InterPro" id="IPR021330">
    <property type="entry name" value="DUF2939"/>
</dbReference>
<dbReference type="AlphaFoldDB" id="A0A6I4SRU1"/>
<dbReference type="RefSeq" id="WP_159792224.1">
    <property type="nucleotide sequence ID" value="NZ_WTYM01000029.1"/>
</dbReference>
<organism evidence="1 2">
    <name type="scientific">Croceibacterium salegens</name>
    <dbReference type="NCBI Taxonomy" id="1737568"/>
    <lineage>
        <taxon>Bacteria</taxon>
        <taxon>Pseudomonadati</taxon>
        <taxon>Pseudomonadota</taxon>
        <taxon>Alphaproteobacteria</taxon>
        <taxon>Sphingomonadales</taxon>
        <taxon>Erythrobacteraceae</taxon>
        <taxon>Croceibacterium</taxon>
    </lineage>
</organism>
<dbReference type="EMBL" id="WTYM01000029">
    <property type="protein sequence ID" value="MXO58593.1"/>
    <property type="molecule type" value="Genomic_DNA"/>
</dbReference>
<sequence length="170" mass="17922">MKRLLTLIFIAAALCTGWYVASPWLAMKGLRDAAEEMDGKELDARVDFAAIRTNMKGRIGEAVDRKLGDGDNALERFGGMLATGLGGMAVDASVTPTGVAALVLTGKLAGPLVPDDVKSGDIDWDIDRGGLNSFEAHGRFESGRAGPTLRFARDGLGWDLVDVTLADGSI</sequence>
<name>A0A6I4SRU1_9SPHN</name>
<accession>A0A6I4SRU1</accession>
<dbReference type="OrthoDB" id="7406839at2"/>
<comment type="caution">
    <text evidence="1">The sequence shown here is derived from an EMBL/GenBank/DDBJ whole genome shotgun (WGS) entry which is preliminary data.</text>
</comment>
<keyword evidence="2" id="KW-1185">Reference proteome</keyword>
<dbReference type="Pfam" id="PF11159">
    <property type="entry name" value="DUF2939"/>
    <property type="match status" value="1"/>
</dbReference>
<evidence type="ECO:0000313" key="1">
    <source>
        <dbReference type="EMBL" id="MXO58593.1"/>
    </source>
</evidence>